<dbReference type="GeneTree" id="ENSGT00940000159005"/>
<dbReference type="InterPro" id="IPR003599">
    <property type="entry name" value="Ig_sub"/>
</dbReference>
<dbReference type="InterPro" id="IPR007110">
    <property type="entry name" value="Ig-like_dom"/>
</dbReference>
<evidence type="ECO:0000313" key="7">
    <source>
        <dbReference type="Proteomes" id="UP000694565"/>
    </source>
</evidence>
<evidence type="ECO:0000256" key="1">
    <source>
        <dbReference type="ARBA" id="ARBA00023157"/>
    </source>
</evidence>
<feature type="region of interest" description="Disordered" evidence="3">
    <location>
        <begin position="212"/>
        <end position="233"/>
    </location>
</feature>
<dbReference type="FunFam" id="2.60.40.10:FF:000032">
    <property type="entry name" value="palladin isoform X1"/>
    <property type="match status" value="1"/>
</dbReference>
<dbReference type="InterPro" id="IPR013098">
    <property type="entry name" value="Ig_I-set"/>
</dbReference>
<keyword evidence="1" id="KW-1015">Disulfide bond</keyword>
<keyword evidence="4" id="KW-0472">Membrane</keyword>
<evidence type="ECO:0000259" key="5">
    <source>
        <dbReference type="PROSITE" id="PS50835"/>
    </source>
</evidence>
<feature type="domain" description="Ig-like" evidence="5">
    <location>
        <begin position="260"/>
        <end position="343"/>
    </location>
</feature>
<organism evidence="6 7">
    <name type="scientific">Cyclopterus lumpus</name>
    <name type="common">Lumpsucker</name>
    <dbReference type="NCBI Taxonomy" id="8103"/>
    <lineage>
        <taxon>Eukaryota</taxon>
        <taxon>Metazoa</taxon>
        <taxon>Chordata</taxon>
        <taxon>Craniata</taxon>
        <taxon>Vertebrata</taxon>
        <taxon>Euteleostomi</taxon>
        <taxon>Actinopterygii</taxon>
        <taxon>Neopterygii</taxon>
        <taxon>Teleostei</taxon>
        <taxon>Neoteleostei</taxon>
        <taxon>Acanthomorphata</taxon>
        <taxon>Eupercaria</taxon>
        <taxon>Perciformes</taxon>
        <taxon>Cottioidei</taxon>
        <taxon>Cottales</taxon>
        <taxon>Cyclopteridae</taxon>
        <taxon>Cyclopterus</taxon>
    </lineage>
</organism>
<dbReference type="PANTHER" id="PTHR13771:SF9">
    <property type="entry name" value="INTERCELLULAR ADHESION MOLECULE 5"/>
    <property type="match status" value="1"/>
</dbReference>
<dbReference type="InterPro" id="IPR003598">
    <property type="entry name" value="Ig_sub2"/>
</dbReference>
<dbReference type="Pfam" id="PF07679">
    <property type="entry name" value="I-set"/>
    <property type="match status" value="2"/>
</dbReference>
<dbReference type="GO" id="GO:0007155">
    <property type="term" value="P:cell adhesion"/>
    <property type="evidence" value="ECO:0007669"/>
    <property type="project" value="InterPro"/>
</dbReference>
<accession>A0A8C3AI26</accession>
<dbReference type="GO" id="GO:0005178">
    <property type="term" value="F:integrin binding"/>
    <property type="evidence" value="ECO:0007669"/>
    <property type="project" value="InterPro"/>
</dbReference>
<name>A0A8C3AI26_CYCLU</name>
<reference evidence="6" key="1">
    <citation type="submission" date="2025-08" db="UniProtKB">
        <authorList>
            <consortium name="Ensembl"/>
        </authorList>
    </citation>
    <scope>IDENTIFICATION</scope>
</reference>
<evidence type="ECO:0000256" key="2">
    <source>
        <dbReference type="ARBA" id="ARBA00023319"/>
    </source>
</evidence>
<dbReference type="Ensembl" id="ENSCLMT00005043828.1">
    <property type="protein sequence ID" value="ENSCLMP00005042304.1"/>
    <property type="gene ID" value="ENSCLMG00005019716.1"/>
</dbReference>
<keyword evidence="4" id="KW-1133">Transmembrane helix</keyword>
<keyword evidence="2" id="KW-0393">Immunoglobulin domain</keyword>
<dbReference type="InterPro" id="IPR013783">
    <property type="entry name" value="Ig-like_fold"/>
</dbReference>
<proteinExistence type="predicted"/>
<reference evidence="6" key="2">
    <citation type="submission" date="2025-09" db="UniProtKB">
        <authorList>
            <consortium name="Ensembl"/>
        </authorList>
    </citation>
    <scope>IDENTIFICATION</scope>
</reference>
<dbReference type="SMART" id="SM00409">
    <property type="entry name" value="IG"/>
    <property type="match status" value="5"/>
</dbReference>
<dbReference type="InterPro" id="IPR047012">
    <property type="entry name" value="ICAM_VCAM"/>
</dbReference>
<dbReference type="PROSITE" id="PS50835">
    <property type="entry name" value="IG_LIKE"/>
    <property type="match status" value="5"/>
</dbReference>
<dbReference type="Gene3D" id="2.60.40.10">
    <property type="entry name" value="Immunoglobulins"/>
    <property type="match status" value="6"/>
</dbReference>
<feature type="domain" description="Ig-like" evidence="5">
    <location>
        <begin position="183"/>
        <end position="253"/>
    </location>
</feature>
<evidence type="ECO:0000313" key="6">
    <source>
        <dbReference type="Ensembl" id="ENSCLMP00005042304.1"/>
    </source>
</evidence>
<feature type="transmembrane region" description="Helical" evidence="4">
    <location>
        <begin position="646"/>
        <end position="672"/>
    </location>
</feature>
<feature type="domain" description="Ig-like" evidence="5">
    <location>
        <begin position="74"/>
        <end position="157"/>
    </location>
</feature>
<dbReference type="AlphaFoldDB" id="A0A8C3AI26"/>
<dbReference type="SMART" id="SM00408">
    <property type="entry name" value="IGc2"/>
    <property type="match status" value="4"/>
</dbReference>
<feature type="domain" description="Ig-like" evidence="5">
    <location>
        <begin position="438"/>
        <end position="538"/>
    </location>
</feature>
<evidence type="ECO:0000256" key="3">
    <source>
        <dbReference type="SAM" id="MobiDB-lite"/>
    </source>
</evidence>
<dbReference type="Proteomes" id="UP000694565">
    <property type="component" value="Unplaced"/>
</dbReference>
<keyword evidence="7" id="KW-1185">Reference proteome</keyword>
<sequence>METRSSVNCSASDSQFEGIGWEASQGGTGLENVNHLAWTVANLTDWTISPSCYINLPPQTQCTQNLTVILYTFPETISISSSSGSGGVMNEGEKYRFSCDIHNVAPVQYLTVTWYKGDAMVHRESIDNPSKKPVHHSSVLSVTPTRKDNGVPFRCEALLDLLPEGPQLIASSQEFNITVHFGPDVQCHLSANLDLREGETLEGGCPVTGRPSPTVSWLKAGQPTDPAAPLSRSDTGRYTVEAKGATLIRREVSVQVLYLPSQIVELEDSEVDVGSTVSLKCSSAGNPQPQYSWDYYQTTNVMVENEDGVSHLHIHNATAYNMGSYTCHASNDIGNVSKTAGVTVKGASLECPIEITPDRMVVRYQSRGLRPAICTLTPADYTHLKEMYWQVGQGDTTDGMSWFADTDRDWDPRPVCIATFSVIGTCQKPLNFTLYKTPDSVSIRPVVGSSSAVEQREFQLQCDITSVAPAANVAVRWYRGNETFEPLRRGPLRVTGCQPENDTTCDPRDVRSPLNVSSTISITLNRTDDGAEFSCEAQLDLGPEGPLPPPNMMSSPFNVTVYYKPVINTTKLPKTIPVFRGYPEELVCEAEGQPAPKIQWLYSSDVVPRESGDTLFVSDAGVYNCSASNQVDSIYHEVNVILKEDYLPLIAGFVAVTVVAISIVFLFIYSIYYKNTKMRRYSLKNPKVDTPSSNVAHNGCDMQFPMTKLS</sequence>
<dbReference type="SUPFAM" id="SSF48726">
    <property type="entry name" value="Immunoglobulin"/>
    <property type="match status" value="5"/>
</dbReference>
<dbReference type="PANTHER" id="PTHR13771">
    <property type="entry name" value="INTERCELLULAR ADHESION MOLECULE"/>
    <property type="match status" value="1"/>
</dbReference>
<protein>
    <recommendedName>
        <fullName evidence="5">Ig-like domain-containing protein</fullName>
    </recommendedName>
</protein>
<dbReference type="InterPro" id="IPR036179">
    <property type="entry name" value="Ig-like_dom_sf"/>
</dbReference>
<feature type="domain" description="Ig-like" evidence="5">
    <location>
        <begin position="565"/>
        <end position="641"/>
    </location>
</feature>
<evidence type="ECO:0000256" key="4">
    <source>
        <dbReference type="SAM" id="Phobius"/>
    </source>
</evidence>
<keyword evidence="4" id="KW-0812">Transmembrane</keyword>